<dbReference type="PANTHER" id="PTHR46397:SF5">
    <property type="entry name" value="NUCLEAR HORMONE RECEPTOR FAMILY MEMBER NHR-20"/>
    <property type="match status" value="1"/>
</dbReference>
<dbReference type="Gene3D" id="3.30.50.10">
    <property type="entry name" value="Erythroid Transcription Factor GATA-1, subunit A"/>
    <property type="match status" value="1"/>
</dbReference>
<keyword evidence="7 10" id="KW-0804">Transcription</keyword>
<dbReference type="SUPFAM" id="SSF57716">
    <property type="entry name" value="Glucocorticoid receptor-like (DNA-binding domain)"/>
    <property type="match status" value="1"/>
</dbReference>
<dbReference type="PROSITE" id="PS00031">
    <property type="entry name" value="NUCLEAR_REC_DBD_1"/>
    <property type="match status" value="1"/>
</dbReference>
<dbReference type="SMART" id="SM00430">
    <property type="entry name" value="HOLI"/>
    <property type="match status" value="1"/>
</dbReference>
<comment type="subcellular location">
    <subcellularLocation>
        <location evidence="10">Nucleus</location>
    </subcellularLocation>
</comment>
<name>A0A7E4VGA1_PANRE</name>
<protein>
    <submittedName>
        <fullName evidence="14">Nuclear receptor domain-containing protein</fullName>
    </submittedName>
</protein>
<keyword evidence="3 10" id="KW-0863">Zinc-finger</keyword>
<dbReference type="InterPro" id="IPR000536">
    <property type="entry name" value="Nucl_hrmn_rcpt_lig-bd"/>
</dbReference>
<dbReference type="CDD" id="cd06157">
    <property type="entry name" value="NR_LBD"/>
    <property type="match status" value="1"/>
</dbReference>
<dbReference type="CDD" id="cd06916">
    <property type="entry name" value="NR_DBD_like"/>
    <property type="match status" value="1"/>
</dbReference>
<evidence type="ECO:0000256" key="6">
    <source>
        <dbReference type="ARBA" id="ARBA00023125"/>
    </source>
</evidence>
<dbReference type="PRINTS" id="PR00398">
    <property type="entry name" value="STRDHORMONER"/>
</dbReference>
<accession>A0A7E4VGA1</accession>
<dbReference type="WBParaSite" id="Pan_g20026.t1">
    <property type="protein sequence ID" value="Pan_g20026.t1"/>
    <property type="gene ID" value="Pan_g20026"/>
</dbReference>
<evidence type="ECO:0000256" key="5">
    <source>
        <dbReference type="ARBA" id="ARBA00023015"/>
    </source>
</evidence>
<organism evidence="13 14">
    <name type="scientific">Panagrellus redivivus</name>
    <name type="common">Microworm</name>
    <dbReference type="NCBI Taxonomy" id="6233"/>
    <lineage>
        <taxon>Eukaryota</taxon>
        <taxon>Metazoa</taxon>
        <taxon>Ecdysozoa</taxon>
        <taxon>Nematoda</taxon>
        <taxon>Chromadorea</taxon>
        <taxon>Rhabditida</taxon>
        <taxon>Tylenchina</taxon>
        <taxon>Panagrolaimomorpha</taxon>
        <taxon>Panagrolaimoidea</taxon>
        <taxon>Panagrolaimidae</taxon>
        <taxon>Panagrellus</taxon>
    </lineage>
</organism>
<dbReference type="InterPro" id="IPR001723">
    <property type="entry name" value="Nuclear_hrmn_rcpt"/>
</dbReference>
<dbReference type="Pfam" id="PF00104">
    <property type="entry name" value="Hormone_recep"/>
    <property type="match status" value="1"/>
</dbReference>
<evidence type="ECO:0000313" key="13">
    <source>
        <dbReference type="Proteomes" id="UP000492821"/>
    </source>
</evidence>
<dbReference type="Proteomes" id="UP000492821">
    <property type="component" value="Unassembled WGS sequence"/>
</dbReference>
<dbReference type="Gene3D" id="1.10.565.10">
    <property type="entry name" value="Retinoid X Receptor"/>
    <property type="match status" value="1"/>
</dbReference>
<evidence type="ECO:0000256" key="7">
    <source>
        <dbReference type="ARBA" id="ARBA00023163"/>
    </source>
</evidence>
<sequence length="447" mass="50664">MDTVDVKPIIVDGLPFDPLRQYQCKVCSAHATGFHFDAQSCSACAAFFRRTVALGKVFRCQNGDNKCEIVYTERNLCRKCRFDKCLLIGMKKESVRPKKTVNAVRAYCTTSGLKRNKRFATVSVINMAPSIKSPLSAPSSQSTSEPVSESEECQSVQPIVAPSSSTSPTRSVVEYAPMSHAFYRPAPSTLKLLIEEEMRISERRRILFCERPVGSLLGASNSCPFMQADIKPLCFRSFRKSIRTHILLIYEWLRAWPEYSMLGNNDQIALLRKCVLYHTVLDPCFITMQLGDMSKFVMPNGGYVSTREDCDDGWQDEKEISRESKKMIYWPLLDGLMSTIVQPMIDMAITFEEFVALKALVSFQGTMCDISDDGRPIMKHTLDAICRSLHEIVPDGDKKAMRFGNIVLLLSPVFDTALNFVESHHKVHFFDLWHLDSLLLQFLKNKV</sequence>
<evidence type="ECO:0000313" key="14">
    <source>
        <dbReference type="WBParaSite" id="Pan_g20026.t1"/>
    </source>
</evidence>
<dbReference type="PROSITE" id="PS51030">
    <property type="entry name" value="NUCLEAR_REC_DBD_2"/>
    <property type="match status" value="1"/>
</dbReference>
<comment type="similarity">
    <text evidence="1 10">Belongs to the nuclear hormone receptor family.</text>
</comment>
<keyword evidence="2 10" id="KW-0479">Metal-binding</keyword>
<dbReference type="GO" id="GO:0043565">
    <property type="term" value="F:sequence-specific DNA binding"/>
    <property type="evidence" value="ECO:0007669"/>
    <property type="project" value="InterPro"/>
</dbReference>
<evidence type="ECO:0000256" key="1">
    <source>
        <dbReference type="ARBA" id="ARBA00005993"/>
    </source>
</evidence>
<dbReference type="Pfam" id="PF00105">
    <property type="entry name" value="zf-C4"/>
    <property type="match status" value="1"/>
</dbReference>
<evidence type="ECO:0000256" key="9">
    <source>
        <dbReference type="ARBA" id="ARBA00023242"/>
    </source>
</evidence>
<evidence type="ECO:0000256" key="4">
    <source>
        <dbReference type="ARBA" id="ARBA00022833"/>
    </source>
</evidence>
<keyword evidence="9 10" id="KW-0539">Nucleus</keyword>
<keyword evidence="4 10" id="KW-0862">Zinc</keyword>
<evidence type="ECO:0000256" key="10">
    <source>
        <dbReference type="RuleBase" id="RU004334"/>
    </source>
</evidence>
<proteinExistence type="inferred from homology"/>
<keyword evidence="6 10" id="KW-0238">DNA-binding</keyword>
<dbReference type="InterPro" id="IPR035500">
    <property type="entry name" value="NHR-like_dom_sf"/>
</dbReference>
<dbReference type="AlphaFoldDB" id="A0A7E4VGA1"/>
<dbReference type="GO" id="GO:0003700">
    <property type="term" value="F:DNA-binding transcription factor activity"/>
    <property type="evidence" value="ECO:0007669"/>
    <property type="project" value="InterPro"/>
</dbReference>
<feature type="domain" description="Nuclear receptor" evidence="11">
    <location>
        <begin position="21"/>
        <end position="97"/>
    </location>
</feature>
<dbReference type="PROSITE" id="PS51843">
    <property type="entry name" value="NR_LBD"/>
    <property type="match status" value="1"/>
</dbReference>
<dbReference type="PANTHER" id="PTHR46397">
    <property type="entry name" value="NUCLEAR HORMONE RECEPTOR FAMILY-RELATED"/>
    <property type="match status" value="1"/>
</dbReference>
<keyword evidence="13" id="KW-1185">Reference proteome</keyword>
<dbReference type="InterPro" id="IPR013088">
    <property type="entry name" value="Znf_NHR/GATA"/>
</dbReference>
<reference evidence="14" key="2">
    <citation type="submission" date="2020-10" db="UniProtKB">
        <authorList>
            <consortium name="WormBaseParasite"/>
        </authorList>
    </citation>
    <scope>IDENTIFICATION</scope>
</reference>
<keyword evidence="5 10" id="KW-0805">Transcription regulation</keyword>
<feature type="domain" description="NR LBD" evidence="12">
    <location>
        <begin position="195"/>
        <end position="446"/>
    </location>
</feature>
<dbReference type="SMART" id="SM00399">
    <property type="entry name" value="ZnF_C4"/>
    <property type="match status" value="1"/>
</dbReference>
<reference evidence="13" key="1">
    <citation type="journal article" date="2013" name="Genetics">
        <title>The draft genome and transcriptome of Panagrellus redivivus are shaped by the harsh demands of a free-living lifestyle.</title>
        <authorList>
            <person name="Srinivasan J."/>
            <person name="Dillman A.R."/>
            <person name="Macchietto M.G."/>
            <person name="Heikkinen L."/>
            <person name="Lakso M."/>
            <person name="Fracchia K.M."/>
            <person name="Antoshechkin I."/>
            <person name="Mortazavi A."/>
            <person name="Wong G."/>
            <person name="Sternberg P.W."/>
        </authorList>
    </citation>
    <scope>NUCLEOTIDE SEQUENCE [LARGE SCALE GENOMIC DNA]</scope>
    <source>
        <strain evidence="13">MT8872</strain>
    </source>
</reference>
<keyword evidence="8 10" id="KW-0675">Receptor</keyword>
<dbReference type="GO" id="GO:0005634">
    <property type="term" value="C:nucleus"/>
    <property type="evidence" value="ECO:0007669"/>
    <property type="project" value="UniProtKB-SubCell"/>
</dbReference>
<evidence type="ECO:0000259" key="12">
    <source>
        <dbReference type="PROSITE" id="PS51843"/>
    </source>
</evidence>
<evidence type="ECO:0000256" key="2">
    <source>
        <dbReference type="ARBA" id="ARBA00022723"/>
    </source>
</evidence>
<evidence type="ECO:0000256" key="3">
    <source>
        <dbReference type="ARBA" id="ARBA00022771"/>
    </source>
</evidence>
<evidence type="ECO:0000259" key="11">
    <source>
        <dbReference type="PROSITE" id="PS51030"/>
    </source>
</evidence>
<dbReference type="InterPro" id="IPR001628">
    <property type="entry name" value="Znf_hrmn_rcpt"/>
</dbReference>
<dbReference type="GO" id="GO:0008270">
    <property type="term" value="F:zinc ion binding"/>
    <property type="evidence" value="ECO:0007669"/>
    <property type="project" value="UniProtKB-KW"/>
</dbReference>
<dbReference type="SUPFAM" id="SSF48508">
    <property type="entry name" value="Nuclear receptor ligand-binding domain"/>
    <property type="match status" value="1"/>
</dbReference>
<dbReference type="PRINTS" id="PR00047">
    <property type="entry name" value="STROIDFINGER"/>
</dbReference>
<evidence type="ECO:0000256" key="8">
    <source>
        <dbReference type="ARBA" id="ARBA00023170"/>
    </source>
</evidence>